<feature type="domain" description="Immunoglobulin" evidence="3">
    <location>
        <begin position="233"/>
        <end position="319"/>
    </location>
</feature>
<dbReference type="ZFIN" id="ZDB-GENE-050208-566">
    <property type="gene designation" value="si:rp71-36a1.3"/>
</dbReference>
<evidence type="ECO:0000313" key="6">
    <source>
        <dbReference type="RefSeq" id="XP_068072503.1"/>
    </source>
</evidence>
<dbReference type="AlphaFoldDB" id="A0A8M1RTG2"/>
<keyword evidence="2" id="KW-0732">Signal</keyword>
<evidence type="ECO:0000259" key="3">
    <source>
        <dbReference type="SMART" id="SM00409"/>
    </source>
</evidence>
<protein>
    <submittedName>
        <fullName evidence="5 6">Uncharacterized protein si:rp71-36a1.3</fullName>
    </submittedName>
</protein>
<keyword evidence="4" id="KW-1185">Reference proteome</keyword>
<evidence type="ECO:0000256" key="2">
    <source>
        <dbReference type="SAM" id="SignalP"/>
    </source>
</evidence>
<dbReference type="InterPro" id="IPR003599">
    <property type="entry name" value="Ig_sub"/>
</dbReference>
<dbReference type="Proteomes" id="UP000000437">
    <property type="component" value="Chromosome 22"/>
</dbReference>
<keyword evidence="1" id="KW-1133">Transmembrane helix</keyword>
<feature type="transmembrane region" description="Helical" evidence="1">
    <location>
        <begin position="332"/>
        <end position="356"/>
    </location>
</feature>
<accession>A0A8M1RTG2</accession>
<dbReference type="OrthoDB" id="8945583at2759"/>
<dbReference type="SMART" id="SM00409">
    <property type="entry name" value="IG"/>
    <property type="match status" value="3"/>
</dbReference>
<proteinExistence type="evidence at protein level"/>
<dbReference type="RefSeq" id="XP_003201021.1">
    <property type="nucleotide sequence ID" value="XM_003200973.6"/>
</dbReference>
<evidence type="ECO:0007829" key="8">
    <source>
        <dbReference type="PeptideAtlas" id="A0A8M1RTG2"/>
    </source>
</evidence>
<dbReference type="PANTHER" id="PTHR21063">
    <property type="entry name" value="LFA-3"/>
    <property type="match status" value="1"/>
</dbReference>
<dbReference type="KEGG" id="dre:100034563"/>
<dbReference type="InterPro" id="IPR036179">
    <property type="entry name" value="Ig-like_dom_sf"/>
</dbReference>
<feature type="chain" id="PRO_5044692858" evidence="2">
    <location>
        <begin position="20"/>
        <end position="385"/>
    </location>
</feature>
<dbReference type="AGR" id="ZFIN:ZDB-GENE-050208-566"/>
<name>A0A8M1RTG2_DANRE</name>
<reference evidence="5 6" key="2">
    <citation type="submission" date="2025-04" db="UniProtKB">
        <authorList>
            <consortium name="RefSeq"/>
        </authorList>
    </citation>
    <scope>IDENTIFICATION</scope>
    <source>
        <strain evidence="5 6">Tuebingen</strain>
    </source>
</reference>
<sequence length="385" mass="42942">MGNVLLFLLLSLFLEGVFAEEVTVKSGDSVTFYTDPNIQEGNVIDWRFGPQSDLIARIKRKAKTSKVYEDVLDWKFKDRLRMDNQTGDLTIKNIMTADSGDYEVSNENGVKKSFKVSVVSDDSVKTISVVKGDYITLLTGLPDMKRISAIQWRFKHHNSTIAEMKTGNIFIYDDTDERFKDKLLLNYTTGSLTIANIGTEHDGDYEVDIISSSGYTLHQSYNVTVIVPTGDFKSLIIEEEGALVTLQTGTKIQVNDLIQWRFEDTDLTPGGNLKDGLNMDMKTGSLTIINPRRTDSGFYDLKIIRSRYSIHKKFTVAVYGAPGSPICGPSGWSSGAVAGICAFLVAAIVALVIYFYRRIANLQAQLYDKKDTLMSTMSTLSDKNE</sequence>
<dbReference type="RefSeq" id="XP_068072503.1">
    <property type="nucleotide sequence ID" value="XM_068216402.1"/>
</dbReference>
<evidence type="ECO:0000313" key="4">
    <source>
        <dbReference type="Proteomes" id="UP000000437"/>
    </source>
</evidence>
<evidence type="ECO:0000256" key="1">
    <source>
        <dbReference type="SAM" id="Phobius"/>
    </source>
</evidence>
<gene>
    <name evidence="5 6 7" type="primary">si:rp71-36a1.3</name>
</gene>
<feature type="signal peptide" evidence="2">
    <location>
        <begin position="1"/>
        <end position="19"/>
    </location>
</feature>
<organism evidence="4 5">
    <name type="scientific">Danio rerio</name>
    <name type="common">Zebrafish</name>
    <name type="synonym">Brachydanio rerio</name>
    <dbReference type="NCBI Taxonomy" id="7955"/>
    <lineage>
        <taxon>Eukaryota</taxon>
        <taxon>Metazoa</taxon>
        <taxon>Chordata</taxon>
        <taxon>Craniata</taxon>
        <taxon>Vertebrata</taxon>
        <taxon>Euteleostomi</taxon>
        <taxon>Actinopterygii</taxon>
        <taxon>Neopterygii</taxon>
        <taxon>Teleostei</taxon>
        <taxon>Ostariophysi</taxon>
        <taxon>Cypriniformes</taxon>
        <taxon>Danionidae</taxon>
        <taxon>Danioninae</taxon>
        <taxon>Danio</taxon>
    </lineage>
</organism>
<dbReference type="InterPro" id="IPR013783">
    <property type="entry name" value="Ig-like_fold"/>
</dbReference>
<dbReference type="PANTHER" id="PTHR21063:SF4">
    <property type="entry name" value="CD48 ANTIGEN-RELATED"/>
    <property type="match status" value="1"/>
</dbReference>
<keyword evidence="8" id="KW-1267">Proteomics identification</keyword>
<keyword evidence="1" id="KW-0472">Membrane</keyword>
<feature type="domain" description="Immunoglobulin" evidence="3">
    <location>
        <begin position="124"/>
        <end position="226"/>
    </location>
</feature>
<evidence type="ECO:0000313" key="5">
    <source>
        <dbReference type="RefSeq" id="XP_003201021.1"/>
    </source>
</evidence>
<dbReference type="SUPFAM" id="SSF48726">
    <property type="entry name" value="Immunoglobulin"/>
    <property type="match status" value="3"/>
</dbReference>
<dbReference type="GeneID" id="100034563"/>
<evidence type="ECO:0000313" key="7">
    <source>
        <dbReference type="ZFIN" id="ZDB-GENE-050208-566"/>
    </source>
</evidence>
<keyword evidence="1" id="KW-0812">Transmembrane</keyword>
<dbReference type="Gene3D" id="2.60.40.10">
    <property type="entry name" value="Immunoglobulins"/>
    <property type="match status" value="3"/>
</dbReference>
<reference evidence="4" key="1">
    <citation type="journal article" date="2013" name="Nature">
        <title>The zebrafish reference genome sequence and its relationship to the human genome.</title>
        <authorList>
            <consortium name="Genome Reference Consortium Zebrafish"/>
            <person name="Howe K."/>
            <person name="Clark M.D."/>
            <person name="Torroja C.F."/>
            <person name="Torrance J."/>
            <person name="Berthelot C."/>
            <person name="Muffato M."/>
            <person name="Collins J.E."/>
            <person name="Humphray S."/>
            <person name="McLaren K."/>
            <person name="Matthews L."/>
            <person name="McLaren S."/>
            <person name="Sealy I."/>
            <person name="Caccamo M."/>
            <person name="Churcher C."/>
            <person name="Scott C."/>
            <person name="Barrett J.C."/>
            <person name="Koch R."/>
            <person name="Rauch G.J."/>
            <person name="White S."/>
            <person name="Chow W."/>
            <person name="Kilian B."/>
            <person name="Quintais L.T."/>
            <person name="Guerra-Assuncao J.A."/>
            <person name="Zhou Y."/>
            <person name="Gu Y."/>
            <person name="Yen J."/>
            <person name="Vogel J.H."/>
            <person name="Eyre T."/>
            <person name="Redmond S."/>
            <person name="Banerjee R."/>
            <person name="Chi J."/>
            <person name="Fu B."/>
            <person name="Langley E."/>
            <person name="Maguire S.F."/>
            <person name="Laird G.K."/>
            <person name="Lloyd D."/>
            <person name="Kenyon E."/>
            <person name="Donaldson S."/>
            <person name="Sehra H."/>
            <person name="Almeida-King J."/>
            <person name="Loveland J."/>
            <person name="Trevanion S."/>
            <person name="Jones M."/>
            <person name="Quail M."/>
            <person name="Willey D."/>
            <person name="Hunt A."/>
            <person name="Burton J."/>
            <person name="Sims S."/>
            <person name="McLay K."/>
            <person name="Plumb B."/>
            <person name="Davis J."/>
            <person name="Clee C."/>
            <person name="Oliver K."/>
            <person name="Clark R."/>
            <person name="Riddle C."/>
            <person name="Elliot D."/>
            <person name="Eliott D."/>
            <person name="Threadgold G."/>
            <person name="Harden G."/>
            <person name="Ware D."/>
            <person name="Begum S."/>
            <person name="Mortimore B."/>
            <person name="Mortimer B."/>
            <person name="Kerry G."/>
            <person name="Heath P."/>
            <person name="Phillimore B."/>
            <person name="Tracey A."/>
            <person name="Corby N."/>
            <person name="Dunn M."/>
            <person name="Johnson C."/>
            <person name="Wood J."/>
            <person name="Clark S."/>
            <person name="Pelan S."/>
            <person name="Griffiths G."/>
            <person name="Smith M."/>
            <person name="Glithero R."/>
            <person name="Howden P."/>
            <person name="Barker N."/>
            <person name="Lloyd C."/>
            <person name="Stevens C."/>
            <person name="Harley J."/>
            <person name="Holt K."/>
            <person name="Panagiotidis G."/>
            <person name="Lovell J."/>
            <person name="Beasley H."/>
            <person name="Henderson C."/>
            <person name="Gordon D."/>
            <person name="Auger K."/>
            <person name="Wright D."/>
            <person name="Collins J."/>
            <person name="Raisen C."/>
            <person name="Dyer L."/>
            <person name="Leung K."/>
            <person name="Robertson L."/>
            <person name="Ambridge K."/>
            <person name="Leongamornlert D."/>
            <person name="McGuire S."/>
            <person name="Gilderthorp R."/>
            <person name="Griffiths C."/>
            <person name="Manthravadi D."/>
            <person name="Nichol S."/>
            <person name="Barker G."/>
            <person name="Whitehead S."/>
            <person name="Kay M."/>
            <person name="Brown J."/>
            <person name="Murnane C."/>
            <person name="Gray E."/>
            <person name="Humphries M."/>
            <person name="Sycamore N."/>
            <person name="Barker D."/>
            <person name="Saunders D."/>
            <person name="Wallis J."/>
            <person name="Babbage A."/>
            <person name="Hammond S."/>
            <person name="Mashreghi-Mohammadi M."/>
            <person name="Barr L."/>
            <person name="Martin S."/>
            <person name="Wray P."/>
            <person name="Ellington A."/>
            <person name="Matthews N."/>
            <person name="Ellwood M."/>
            <person name="Woodmansey R."/>
            <person name="Clark G."/>
            <person name="Cooper J."/>
            <person name="Cooper J."/>
            <person name="Tromans A."/>
            <person name="Grafham D."/>
            <person name="Skuce C."/>
            <person name="Pandian R."/>
            <person name="Andrews R."/>
            <person name="Harrison E."/>
            <person name="Kimberley A."/>
            <person name="Garnett J."/>
            <person name="Fosker N."/>
            <person name="Hall R."/>
            <person name="Garner P."/>
            <person name="Kelly D."/>
            <person name="Bird C."/>
            <person name="Palmer S."/>
            <person name="Gehring I."/>
            <person name="Berger A."/>
            <person name="Dooley C.M."/>
            <person name="Ersan-Urun Z."/>
            <person name="Eser C."/>
            <person name="Geiger H."/>
            <person name="Geisler M."/>
            <person name="Karotki L."/>
            <person name="Kirn A."/>
            <person name="Konantz J."/>
            <person name="Konantz M."/>
            <person name="Oberlander M."/>
            <person name="Rudolph-Geiger S."/>
            <person name="Teucke M."/>
            <person name="Lanz C."/>
            <person name="Raddatz G."/>
            <person name="Osoegawa K."/>
            <person name="Zhu B."/>
            <person name="Rapp A."/>
            <person name="Widaa S."/>
            <person name="Langford C."/>
            <person name="Yang F."/>
            <person name="Schuster S.C."/>
            <person name="Carter N.P."/>
            <person name="Harrow J."/>
            <person name="Ning Z."/>
            <person name="Herrero J."/>
            <person name="Searle S.M."/>
            <person name="Enright A."/>
            <person name="Geisler R."/>
            <person name="Plasterk R.H."/>
            <person name="Lee C."/>
            <person name="Westerfield M."/>
            <person name="de Jong P.J."/>
            <person name="Zon L.I."/>
            <person name="Postlethwait J.H."/>
            <person name="Nusslein-Volhard C."/>
            <person name="Hubbard T.J."/>
            <person name="Roest Crollius H."/>
            <person name="Rogers J."/>
            <person name="Stemple D.L."/>
        </authorList>
    </citation>
    <scope>NUCLEOTIDE SEQUENCE [LARGE SCALE GENOMIC DNA]</scope>
    <source>
        <strain evidence="4">Tuebingen</strain>
    </source>
</reference>
<feature type="domain" description="Immunoglobulin" evidence="3">
    <location>
        <begin position="19"/>
        <end position="119"/>
    </location>
</feature>